<proteinExistence type="predicted"/>
<organism evidence="1">
    <name type="scientific">hydrothermal vent metagenome</name>
    <dbReference type="NCBI Taxonomy" id="652676"/>
    <lineage>
        <taxon>unclassified sequences</taxon>
        <taxon>metagenomes</taxon>
        <taxon>ecological metagenomes</taxon>
    </lineage>
</organism>
<dbReference type="AlphaFoldDB" id="A0A3B0Y1K0"/>
<sequence length="176" mass="20037">QLEKQHFDRYIAIKTGSDRSGSYNFYFLGRTAKSGILIHANAVSLTTGDITLSELNRAFLLLPENLGLLQNYIDSGETMSHLICGYMKINIDGKNRSVSFYNYIYEISLEEPVSHMGVATMVRIENYFRNILLETNDSRIFNRKTTAVNLIPQPGDGEMIKLKKRVSDDPVFYEVP</sequence>
<evidence type="ECO:0000313" key="1">
    <source>
        <dbReference type="EMBL" id="VAW69467.1"/>
    </source>
</evidence>
<feature type="non-terminal residue" evidence="1">
    <location>
        <position position="1"/>
    </location>
</feature>
<accession>A0A3B0Y1K0</accession>
<reference evidence="1" key="1">
    <citation type="submission" date="2018-06" db="EMBL/GenBank/DDBJ databases">
        <authorList>
            <person name="Zhirakovskaya E."/>
        </authorList>
    </citation>
    <scope>NUCLEOTIDE SEQUENCE</scope>
</reference>
<name>A0A3B0Y1K0_9ZZZZ</name>
<protein>
    <submittedName>
        <fullName evidence="1">Uncharacterized protein</fullName>
    </submittedName>
</protein>
<dbReference type="EMBL" id="UOFJ01000431">
    <property type="protein sequence ID" value="VAW69467.1"/>
    <property type="molecule type" value="Genomic_DNA"/>
</dbReference>
<gene>
    <name evidence="1" type="ORF">MNBD_GAMMA10-1304</name>
</gene>